<feature type="compositionally biased region" description="Polar residues" evidence="6">
    <location>
        <begin position="23"/>
        <end position="33"/>
    </location>
</feature>
<feature type="transmembrane region" description="Helical" evidence="7">
    <location>
        <begin position="89"/>
        <end position="108"/>
    </location>
</feature>
<feature type="domain" description="EF-hand" evidence="8">
    <location>
        <begin position="254"/>
        <end position="289"/>
    </location>
</feature>
<evidence type="ECO:0000313" key="9">
    <source>
        <dbReference type="EMBL" id="GMI37681.1"/>
    </source>
</evidence>
<keyword evidence="4 7" id="KW-1133">Transmembrane helix</keyword>
<keyword evidence="3" id="KW-0106">Calcium</keyword>
<evidence type="ECO:0000259" key="8">
    <source>
        <dbReference type="PROSITE" id="PS50222"/>
    </source>
</evidence>
<keyword evidence="10" id="KW-1185">Reference proteome</keyword>
<reference evidence="10" key="1">
    <citation type="journal article" date="2023" name="Commun. Biol.">
        <title>Genome analysis of Parmales, the sister group of diatoms, reveals the evolutionary specialization of diatoms from phago-mixotrophs to photoautotrophs.</title>
        <authorList>
            <person name="Ban H."/>
            <person name="Sato S."/>
            <person name="Yoshikawa S."/>
            <person name="Yamada K."/>
            <person name="Nakamura Y."/>
            <person name="Ichinomiya M."/>
            <person name="Sato N."/>
            <person name="Blanc-Mathieu R."/>
            <person name="Endo H."/>
            <person name="Kuwata A."/>
            <person name="Ogata H."/>
        </authorList>
    </citation>
    <scope>NUCLEOTIDE SEQUENCE [LARGE SCALE GENOMIC DNA]</scope>
</reference>
<feature type="transmembrane region" description="Helical" evidence="7">
    <location>
        <begin position="159"/>
        <end position="178"/>
    </location>
</feature>
<dbReference type="EMBL" id="BRYA01001016">
    <property type="protein sequence ID" value="GMI37681.1"/>
    <property type="molecule type" value="Genomic_DNA"/>
</dbReference>
<evidence type="ECO:0000256" key="3">
    <source>
        <dbReference type="ARBA" id="ARBA00022837"/>
    </source>
</evidence>
<feature type="domain" description="EF-hand" evidence="8">
    <location>
        <begin position="218"/>
        <end position="253"/>
    </location>
</feature>
<feature type="region of interest" description="Disordered" evidence="6">
    <location>
        <begin position="1"/>
        <end position="41"/>
    </location>
</feature>
<name>A0A9W7L8C4_9STRA</name>
<dbReference type="Gene3D" id="1.10.238.10">
    <property type="entry name" value="EF-hand"/>
    <property type="match status" value="1"/>
</dbReference>
<feature type="compositionally biased region" description="Basic and acidic residues" evidence="6">
    <location>
        <begin position="1"/>
        <end position="10"/>
    </location>
</feature>
<dbReference type="SUPFAM" id="SSF47473">
    <property type="entry name" value="EF-hand"/>
    <property type="match status" value="1"/>
</dbReference>
<evidence type="ECO:0000256" key="1">
    <source>
        <dbReference type="ARBA" id="ARBA00004141"/>
    </source>
</evidence>
<evidence type="ECO:0000256" key="4">
    <source>
        <dbReference type="ARBA" id="ARBA00022989"/>
    </source>
</evidence>
<sequence length="300" mass="32551">MFSSKSKQERTSSSLMGYGSLMKKTNSSKTPLPTSAAEPEKDQLLKTAKQGADAVKAAMASANALAALDSVKSQLESVKALAHSGPMTFRVMALCGGFAMIFQCVFGSLGKLLSFSPLKALIEVYCGIFGIITVILEMPIEKAKFLNRFRKMVNDNAKFLTFTWGRGIFYFFAGSLMFSQMNLIDMLIGGWMCFTGFTSIVVGQATANKLVELRKTLGSESVVKAKFNKMDTDKSGNLDAAELAELCKELGSPLDHNELVAALGCMDTDGNGKIDYDEFYAWWAGFKNVDRGSVGGQLMV</sequence>
<dbReference type="GO" id="GO:0016020">
    <property type="term" value="C:membrane"/>
    <property type="evidence" value="ECO:0007669"/>
    <property type="project" value="UniProtKB-SubCell"/>
</dbReference>
<dbReference type="PANTHER" id="PTHR28128:SF1">
    <property type="entry name" value="GOLGI APPARATUS MEMBRANE PROTEIN TVP15"/>
    <property type="match status" value="1"/>
</dbReference>
<dbReference type="OrthoDB" id="6081786at2759"/>
<dbReference type="Pfam" id="PF08507">
    <property type="entry name" value="COPI_assoc"/>
    <property type="match status" value="1"/>
</dbReference>
<feature type="transmembrane region" description="Helical" evidence="7">
    <location>
        <begin position="120"/>
        <end position="138"/>
    </location>
</feature>
<dbReference type="PROSITE" id="PS50222">
    <property type="entry name" value="EF_HAND_2"/>
    <property type="match status" value="2"/>
</dbReference>
<dbReference type="GO" id="GO:0005509">
    <property type="term" value="F:calcium ion binding"/>
    <property type="evidence" value="ECO:0007669"/>
    <property type="project" value="InterPro"/>
</dbReference>
<dbReference type="PROSITE" id="PS00018">
    <property type="entry name" value="EF_HAND_1"/>
    <property type="match status" value="2"/>
</dbReference>
<evidence type="ECO:0000256" key="7">
    <source>
        <dbReference type="SAM" id="Phobius"/>
    </source>
</evidence>
<dbReference type="PANTHER" id="PTHR28128">
    <property type="entry name" value="GOLGI APPARATUS MEMBRANE PROTEIN TVP15"/>
    <property type="match status" value="1"/>
</dbReference>
<evidence type="ECO:0000256" key="6">
    <source>
        <dbReference type="SAM" id="MobiDB-lite"/>
    </source>
</evidence>
<keyword evidence="2 7" id="KW-0812">Transmembrane</keyword>
<gene>
    <name evidence="9" type="ORF">TrCOL_g8550</name>
</gene>
<feature type="transmembrane region" description="Helical" evidence="7">
    <location>
        <begin position="184"/>
        <end position="205"/>
    </location>
</feature>
<dbReference type="InterPro" id="IPR011992">
    <property type="entry name" value="EF-hand-dom_pair"/>
</dbReference>
<proteinExistence type="predicted"/>
<protein>
    <recommendedName>
        <fullName evidence="8">EF-hand domain-containing protein</fullName>
    </recommendedName>
</protein>
<dbReference type="Proteomes" id="UP001165065">
    <property type="component" value="Unassembled WGS sequence"/>
</dbReference>
<evidence type="ECO:0000256" key="2">
    <source>
        <dbReference type="ARBA" id="ARBA00022692"/>
    </source>
</evidence>
<comment type="subcellular location">
    <subcellularLocation>
        <location evidence="1">Membrane</location>
        <topology evidence="1">Multi-pass membrane protein</topology>
    </subcellularLocation>
</comment>
<dbReference type="CDD" id="cd00051">
    <property type="entry name" value="EFh"/>
    <property type="match status" value="1"/>
</dbReference>
<organism evidence="9 10">
    <name type="scientific">Triparma columacea</name>
    <dbReference type="NCBI Taxonomy" id="722753"/>
    <lineage>
        <taxon>Eukaryota</taxon>
        <taxon>Sar</taxon>
        <taxon>Stramenopiles</taxon>
        <taxon>Ochrophyta</taxon>
        <taxon>Bolidophyceae</taxon>
        <taxon>Parmales</taxon>
        <taxon>Triparmaceae</taxon>
        <taxon>Triparma</taxon>
    </lineage>
</organism>
<dbReference type="InterPro" id="IPR018247">
    <property type="entry name" value="EF_Hand_1_Ca_BS"/>
</dbReference>
<evidence type="ECO:0000313" key="10">
    <source>
        <dbReference type="Proteomes" id="UP001165065"/>
    </source>
</evidence>
<dbReference type="SMART" id="SM00054">
    <property type="entry name" value="EFh"/>
    <property type="match status" value="2"/>
</dbReference>
<keyword evidence="5 7" id="KW-0472">Membrane</keyword>
<evidence type="ECO:0000256" key="5">
    <source>
        <dbReference type="ARBA" id="ARBA00023136"/>
    </source>
</evidence>
<comment type="caution">
    <text evidence="9">The sequence shown here is derived from an EMBL/GenBank/DDBJ whole genome shotgun (WGS) entry which is preliminary data.</text>
</comment>
<dbReference type="InterPro" id="IPR002048">
    <property type="entry name" value="EF_hand_dom"/>
</dbReference>
<dbReference type="InterPro" id="IPR013714">
    <property type="entry name" value="Golgi_TVP15"/>
</dbReference>
<dbReference type="Pfam" id="PF13499">
    <property type="entry name" value="EF-hand_7"/>
    <property type="match status" value="1"/>
</dbReference>
<dbReference type="AlphaFoldDB" id="A0A9W7L8C4"/>
<accession>A0A9W7L8C4</accession>